<name>A0A1H0ITE1_HALAD</name>
<dbReference type="CDD" id="cd07247">
    <property type="entry name" value="SgaA_N_like"/>
    <property type="match status" value="1"/>
</dbReference>
<keyword evidence="3" id="KW-1185">Reference proteome</keyword>
<dbReference type="InterPro" id="IPR053863">
    <property type="entry name" value="Glyoxy/Ble-like_N"/>
</dbReference>
<dbReference type="Pfam" id="PF22677">
    <property type="entry name" value="Ble-like_N"/>
    <property type="match status" value="1"/>
</dbReference>
<evidence type="ECO:0000313" key="2">
    <source>
        <dbReference type="EMBL" id="SDO34708.1"/>
    </source>
</evidence>
<dbReference type="EMBL" id="FNIZ01000004">
    <property type="protein sequence ID" value="SDO34708.1"/>
    <property type="molecule type" value="Genomic_DNA"/>
</dbReference>
<gene>
    <name evidence="2" type="ORF">SAMN05421677_104182</name>
</gene>
<accession>A0A1H0ITE1</accession>
<dbReference type="AlphaFoldDB" id="A0A1H0ITE1"/>
<dbReference type="Gene3D" id="3.10.180.10">
    <property type="entry name" value="2,3-Dihydroxybiphenyl 1,2-Dioxygenase, domain 1"/>
    <property type="match status" value="1"/>
</dbReference>
<reference evidence="3" key="1">
    <citation type="submission" date="2016-10" db="EMBL/GenBank/DDBJ databases">
        <authorList>
            <person name="Varghese N."/>
            <person name="Submissions S."/>
        </authorList>
    </citation>
    <scope>NUCLEOTIDE SEQUENCE [LARGE SCALE GENOMIC DNA]</scope>
    <source>
        <strain evidence="3">CGMCC 1.3703</strain>
    </source>
</reference>
<evidence type="ECO:0000259" key="1">
    <source>
        <dbReference type="Pfam" id="PF22677"/>
    </source>
</evidence>
<organism evidence="2 3">
    <name type="scientific">Halobacillus aidingensis</name>
    <dbReference type="NCBI Taxonomy" id="240303"/>
    <lineage>
        <taxon>Bacteria</taxon>
        <taxon>Bacillati</taxon>
        <taxon>Bacillota</taxon>
        <taxon>Bacilli</taxon>
        <taxon>Bacillales</taxon>
        <taxon>Bacillaceae</taxon>
        <taxon>Halobacillus</taxon>
    </lineage>
</organism>
<dbReference type="SUPFAM" id="SSF54593">
    <property type="entry name" value="Glyoxalase/Bleomycin resistance protein/Dihydroxybiphenyl dioxygenase"/>
    <property type="match status" value="1"/>
</dbReference>
<dbReference type="PANTHER" id="PTHR33993:SF2">
    <property type="entry name" value="VOC DOMAIN-CONTAINING PROTEIN"/>
    <property type="match status" value="1"/>
</dbReference>
<dbReference type="InterPro" id="IPR029068">
    <property type="entry name" value="Glyas_Bleomycin-R_OHBP_Dase"/>
</dbReference>
<protein>
    <recommendedName>
        <fullName evidence="1">Glyoxalase/Bleomycin resistance-like N-terminal domain-containing protein</fullName>
    </recommendedName>
</protein>
<dbReference type="STRING" id="240303.SAMN05421677_104182"/>
<feature type="domain" description="Glyoxalase/Bleomycin resistance-like N-terminal" evidence="1">
    <location>
        <begin position="4"/>
        <end position="32"/>
    </location>
</feature>
<sequence length="132" mass="14806">MMGRVVHFEVHVDDMERAKSFYSEVFDWQFEDWSEYAGMPYFGVVTGGEDEPGINGALMQRKSAPPELNQALNGYACTMGVEDYDTVEGKILEHGGKVALPKYTLPGMAWQGYYLDTEGNIFGVHQPDENAK</sequence>
<dbReference type="InterPro" id="IPR052164">
    <property type="entry name" value="Anthracycline_SecMetBiosynth"/>
</dbReference>
<dbReference type="PANTHER" id="PTHR33993">
    <property type="entry name" value="GLYOXALASE-RELATED"/>
    <property type="match status" value="1"/>
</dbReference>
<proteinExistence type="predicted"/>
<dbReference type="Proteomes" id="UP000198860">
    <property type="component" value="Unassembled WGS sequence"/>
</dbReference>
<evidence type="ECO:0000313" key="3">
    <source>
        <dbReference type="Proteomes" id="UP000198860"/>
    </source>
</evidence>